<accession>A0A2S0KNT2</accession>
<dbReference type="GO" id="GO:0008859">
    <property type="term" value="F:exoribonuclease II activity"/>
    <property type="evidence" value="ECO:0007669"/>
    <property type="project" value="UniProtKB-UniRule"/>
</dbReference>
<dbReference type="PROSITE" id="PS01175">
    <property type="entry name" value="RIBONUCLEASE_II"/>
    <property type="match status" value="1"/>
</dbReference>
<dbReference type="InterPro" id="IPR004476">
    <property type="entry name" value="RNase_II/RNase_R"/>
</dbReference>
<dbReference type="CDD" id="cd04471">
    <property type="entry name" value="S1_RNase_R"/>
    <property type="match status" value="1"/>
</dbReference>
<evidence type="ECO:0000256" key="6">
    <source>
        <dbReference type="ARBA" id="ARBA00022884"/>
    </source>
</evidence>
<keyword evidence="3 7" id="KW-0540">Nuclease</keyword>
<comment type="catalytic activity">
    <reaction evidence="1 7">
        <text>Exonucleolytic cleavage in the 3'- to 5'-direction to yield nucleoside 5'-phosphates.</text>
        <dbReference type="EC" id="3.1.13.1"/>
    </reaction>
</comment>
<dbReference type="GO" id="GO:0006402">
    <property type="term" value="P:mRNA catabolic process"/>
    <property type="evidence" value="ECO:0007669"/>
    <property type="project" value="TreeGrafter"/>
</dbReference>
<evidence type="ECO:0000256" key="7">
    <source>
        <dbReference type="HAMAP-Rule" id="MF_01895"/>
    </source>
</evidence>
<name>A0A2S0KNT2_9FIRM</name>
<dbReference type="Pfam" id="PF17876">
    <property type="entry name" value="CSD2"/>
    <property type="match status" value="1"/>
</dbReference>
<dbReference type="KEGG" id="fsa:C5Q98_05280"/>
<feature type="compositionally biased region" description="Basic and acidic residues" evidence="8">
    <location>
        <begin position="583"/>
        <end position="598"/>
    </location>
</feature>
<evidence type="ECO:0000256" key="8">
    <source>
        <dbReference type="SAM" id="MobiDB-lite"/>
    </source>
</evidence>
<evidence type="ECO:0000256" key="1">
    <source>
        <dbReference type="ARBA" id="ARBA00001849"/>
    </source>
</evidence>
<feature type="compositionally biased region" description="Basic residues" evidence="8">
    <location>
        <begin position="635"/>
        <end position="658"/>
    </location>
</feature>
<dbReference type="SMART" id="SM00316">
    <property type="entry name" value="S1"/>
    <property type="match status" value="1"/>
</dbReference>
<feature type="domain" description="S1 motif" evidence="9">
    <location>
        <begin position="494"/>
        <end position="573"/>
    </location>
</feature>
<evidence type="ECO:0000256" key="5">
    <source>
        <dbReference type="ARBA" id="ARBA00022839"/>
    </source>
</evidence>
<feature type="region of interest" description="Disordered" evidence="8">
    <location>
        <begin position="583"/>
        <end position="658"/>
    </location>
</feature>
<dbReference type="InterPro" id="IPR040476">
    <property type="entry name" value="CSD2"/>
</dbReference>
<keyword evidence="5 7" id="KW-0269">Exonuclease</keyword>
<keyword evidence="2 7" id="KW-0963">Cytoplasm</keyword>
<dbReference type="InterPro" id="IPR011805">
    <property type="entry name" value="RNase_R"/>
</dbReference>
<evidence type="ECO:0000256" key="2">
    <source>
        <dbReference type="ARBA" id="ARBA00022490"/>
    </source>
</evidence>
<comment type="similarity">
    <text evidence="7">Belongs to the RNR ribonuclease family. RNase R subfamily.</text>
</comment>
<evidence type="ECO:0000259" key="9">
    <source>
        <dbReference type="PROSITE" id="PS50126"/>
    </source>
</evidence>
<dbReference type="SUPFAM" id="SSF50249">
    <property type="entry name" value="Nucleic acid-binding proteins"/>
    <property type="match status" value="3"/>
</dbReference>
<gene>
    <name evidence="7 10" type="primary">rnr</name>
    <name evidence="10" type="ORF">C5Q98_05280</name>
</gene>
<dbReference type="SMART" id="SM00955">
    <property type="entry name" value="RNB"/>
    <property type="match status" value="1"/>
</dbReference>
<dbReference type="PANTHER" id="PTHR23355:SF9">
    <property type="entry name" value="DIS3-LIKE EXONUCLEASE 2"/>
    <property type="match status" value="1"/>
</dbReference>
<dbReference type="EMBL" id="CP027226">
    <property type="protein sequence ID" value="AVM42659.1"/>
    <property type="molecule type" value="Genomic_DNA"/>
</dbReference>
<reference evidence="11" key="1">
    <citation type="submission" date="2018-02" db="EMBL/GenBank/DDBJ databases">
        <authorList>
            <person name="Holder M.E."/>
            <person name="Ajami N.J."/>
            <person name="Petrosino J.F."/>
        </authorList>
    </citation>
    <scope>NUCLEOTIDE SEQUENCE [LARGE SCALE GENOMIC DNA]</scope>
    <source>
        <strain evidence="11">CCUG 47711</strain>
    </source>
</reference>
<protein>
    <recommendedName>
        <fullName evidence="7">Ribonuclease R</fullName>
        <shortName evidence="7">RNase R</shortName>
        <ecNumber evidence="7">3.1.13.1</ecNumber>
    </recommendedName>
</protein>
<dbReference type="Pfam" id="PF00575">
    <property type="entry name" value="S1"/>
    <property type="match status" value="1"/>
</dbReference>
<sequence>MEGLMQKIIGILEQDGRDGLVSPDGKLVSINALRIPEPYLNGAPFGMKVVVELISSPDSPDPLGKVVEVLGDPARPDVAMEAIMLMHGLSETFPAEVEAELEFIPYELSEEALEEALKIGRKDLRDLVTITIDGIDARDLDDAISIQKDQDGSYRLYVHIADVAEYVKEGSALDKEALNRGNSVYLADRVIPMLPPKLSNGICSLNPNTPRLAMTCMLQYDSGGTLIDGDIYESVITSDLRADYDTVKIALEEQPIPSYEKYMREFHWMQELAEILESKSQSRGALEFDFPETAIDVDKDGKVLDIYPESNSFVNEIIEQFMVAANSFVAEKFTELEMPFIYRVHDNPDEEKLLRFREVLKMVGDRDVKIPKDPRPKDIKKILNKIRDLPAAKTLETLLLRSLAKASYSDEPIGHFGLALEDYSHFTAPIRRYSDVFIHRVIKGFLRADMNIKKWKAEAPDVAEHVSDTERIAVLAERASTDQKVAEYYADRLGEVYEAEITGFVGAGMFVMLPSTAEGMIPFRTMDDFYVYDERTMTAQGRDKHRLFMMGDKVKVRIARADVVRRHIDLVLVDENSSGRIDRSLSDKKAKRKEVEKNRHNRNSSSNKKRKNRSRNRYNKNSKSNDLNSESNSNRSKRSKRNNRKRNRRNNKGKNRRA</sequence>
<evidence type="ECO:0000313" key="11">
    <source>
        <dbReference type="Proteomes" id="UP000237947"/>
    </source>
</evidence>
<keyword evidence="6 7" id="KW-0694">RNA-binding</keyword>
<dbReference type="Gene3D" id="2.40.50.140">
    <property type="entry name" value="Nucleic acid-binding proteins"/>
    <property type="match status" value="1"/>
</dbReference>
<proteinExistence type="inferred from homology"/>
<dbReference type="PANTHER" id="PTHR23355">
    <property type="entry name" value="RIBONUCLEASE"/>
    <property type="match status" value="1"/>
</dbReference>
<dbReference type="PROSITE" id="PS50126">
    <property type="entry name" value="S1"/>
    <property type="match status" value="1"/>
</dbReference>
<dbReference type="Proteomes" id="UP000237947">
    <property type="component" value="Chromosome"/>
</dbReference>
<dbReference type="GO" id="GO:0003723">
    <property type="term" value="F:RNA binding"/>
    <property type="evidence" value="ECO:0007669"/>
    <property type="project" value="UniProtKB-UniRule"/>
</dbReference>
<feature type="compositionally biased region" description="Low complexity" evidence="8">
    <location>
        <begin position="621"/>
        <end position="634"/>
    </location>
</feature>
<dbReference type="InterPro" id="IPR050180">
    <property type="entry name" value="RNR_Ribonuclease"/>
</dbReference>
<dbReference type="NCBIfam" id="TIGR02063">
    <property type="entry name" value="RNase_R"/>
    <property type="match status" value="1"/>
</dbReference>
<dbReference type="InterPro" id="IPR022966">
    <property type="entry name" value="RNase_II/R_CS"/>
</dbReference>
<dbReference type="AlphaFoldDB" id="A0A2S0KNT2"/>
<evidence type="ECO:0000256" key="4">
    <source>
        <dbReference type="ARBA" id="ARBA00022801"/>
    </source>
</evidence>
<evidence type="ECO:0000313" key="10">
    <source>
        <dbReference type="EMBL" id="AVM42659.1"/>
    </source>
</evidence>
<dbReference type="EC" id="3.1.13.1" evidence="7"/>
<dbReference type="InterPro" id="IPR012340">
    <property type="entry name" value="NA-bd_OB-fold"/>
</dbReference>
<dbReference type="InterPro" id="IPR001900">
    <property type="entry name" value="RNase_II/R"/>
</dbReference>
<keyword evidence="11" id="KW-1185">Reference proteome</keyword>
<feature type="compositionally biased region" description="Basic residues" evidence="8">
    <location>
        <begin position="599"/>
        <end position="620"/>
    </location>
</feature>
<dbReference type="InterPro" id="IPR003029">
    <property type="entry name" value="S1_domain"/>
</dbReference>
<evidence type="ECO:0000256" key="3">
    <source>
        <dbReference type="ARBA" id="ARBA00022722"/>
    </source>
</evidence>
<dbReference type="HAMAP" id="MF_01895">
    <property type="entry name" value="RNase_R"/>
    <property type="match status" value="1"/>
</dbReference>
<organism evidence="10 11">
    <name type="scientific">Fastidiosipila sanguinis</name>
    <dbReference type="NCBI Taxonomy" id="236753"/>
    <lineage>
        <taxon>Bacteria</taxon>
        <taxon>Bacillati</taxon>
        <taxon>Bacillota</taxon>
        <taxon>Clostridia</taxon>
        <taxon>Eubacteriales</taxon>
        <taxon>Oscillospiraceae</taxon>
        <taxon>Fastidiosipila</taxon>
    </lineage>
</organism>
<keyword evidence="4 7" id="KW-0378">Hydrolase</keyword>
<dbReference type="NCBIfam" id="TIGR00358">
    <property type="entry name" value="3_prime_RNase"/>
    <property type="match status" value="1"/>
</dbReference>
<dbReference type="Pfam" id="PF00773">
    <property type="entry name" value="RNB"/>
    <property type="match status" value="1"/>
</dbReference>
<comment type="function">
    <text evidence="7">3'-5' exoribonuclease that releases 5'-nucleoside monophosphates and is involved in maturation of structured RNAs.</text>
</comment>
<dbReference type="GO" id="GO:0005829">
    <property type="term" value="C:cytosol"/>
    <property type="evidence" value="ECO:0007669"/>
    <property type="project" value="TreeGrafter"/>
</dbReference>
<comment type="subcellular location">
    <subcellularLocation>
        <location evidence="7">Cytoplasm</location>
    </subcellularLocation>
</comment>